<dbReference type="PANTHER" id="PTHR15555">
    <property type="entry name" value="ZINC FINGER HIT DOMAIN CONTAINING PROTEIN 2 PROTEIN FON -RELATED"/>
    <property type="match status" value="1"/>
</dbReference>
<accession>A0ABY8EMN1</accession>
<feature type="compositionally biased region" description="Basic and acidic residues" evidence="3">
    <location>
        <begin position="114"/>
        <end position="123"/>
    </location>
</feature>
<feature type="compositionally biased region" description="Low complexity" evidence="3">
    <location>
        <begin position="282"/>
        <end position="296"/>
    </location>
</feature>
<feature type="coiled-coil region" evidence="2">
    <location>
        <begin position="445"/>
        <end position="472"/>
    </location>
</feature>
<dbReference type="Pfam" id="PF04438">
    <property type="entry name" value="zf-HIT"/>
    <property type="match status" value="1"/>
</dbReference>
<evidence type="ECO:0000313" key="5">
    <source>
        <dbReference type="EMBL" id="WFD46812.1"/>
    </source>
</evidence>
<evidence type="ECO:0000259" key="4">
    <source>
        <dbReference type="PROSITE" id="PS51083"/>
    </source>
</evidence>
<keyword evidence="1" id="KW-0862">Zinc</keyword>
<gene>
    <name evidence="5" type="ORF">GLX27_001454</name>
</gene>
<dbReference type="InterPro" id="IPR007529">
    <property type="entry name" value="Znf_HIT"/>
</dbReference>
<proteinExistence type="predicted"/>
<dbReference type="Gene3D" id="3.30.60.190">
    <property type="match status" value="1"/>
</dbReference>
<keyword evidence="1" id="KW-0479">Metal-binding</keyword>
<keyword evidence="2" id="KW-0175">Coiled coil</keyword>
<reference evidence="5 6" key="1">
    <citation type="journal article" date="2020" name="Elife">
        <title>Loss of centromere function drives karyotype evolution in closely related Malassezia species.</title>
        <authorList>
            <person name="Sankaranarayanan S.R."/>
            <person name="Ianiri G."/>
            <person name="Coelho M.A."/>
            <person name="Reza M.H."/>
            <person name="Thimmappa B.C."/>
            <person name="Ganguly P."/>
            <person name="Vadnala R.N."/>
            <person name="Sun S."/>
            <person name="Siddharthan R."/>
            <person name="Tellgren-Roth C."/>
            <person name="Dawson T.L."/>
            <person name="Heitman J."/>
            <person name="Sanyal K."/>
        </authorList>
    </citation>
    <scope>NUCLEOTIDE SEQUENCE [LARGE SCALE GENOMIC DNA]</scope>
    <source>
        <strain evidence="5">CBS14141</strain>
    </source>
</reference>
<keyword evidence="6" id="KW-1185">Reference proteome</keyword>
<organism evidence="5 6">
    <name type="scientific">Malassezia furfur</name>
    <name type="common">Pityriasis versicolor infection agent</name>
    <name type="synonym">Pityrosporum furfur</name>
    <dbReference type="NCBI Taxonomy" id="55194"/>
    <lineage>
        <taxon>Eukaryota</taxon>
        <taxon>Fungi</taxon>
        <taxon>Dikarya</taxon>
        <taxon>Basidiomycota</taxon>
        <taxon>Ustilaginomycotina</taxon>
        <taxon>Malasseziomycetes</taxon>
        <taxon>Malasseziales</taxon>
        <taxon>Malasseziaceae</taxon>
        <taxon>Malassezia</taxon>
    </lineage>
</organism>
<dbReference type="SUPFAM" id="SSF144232">
    <property type="entry name" value="HIT/MYND zinc finger-like"/>
    <property type="match status" value="1"/>
</dbReference>
<keyword evidence="1" id="KW-0863">Zinc-finger</keyword>
<dbReference type="CDD" id="cd23024">
    <property type="entry name" value="zf-HIT_ZNHIT2-3"/>
    <property type="match status" value="1"/>
</dbReference>
<sequence length="495" mass="53811">MADLFDVRRVARRVRRSSRDEVERTEPGMARICGICFLREAKYHCPTCRLPYCSLACFRANVHRACSEPFAQQSARENLSKEDVSVDDVERRKTMELLWRLETGEGVLSDESSDAEHDDGAEHDGDEDVGSDADEMLARLSLADRQRFQSLLRDPSRAARMYFEDDEGVPLWWTERTTLDGTAEFVRDVEKLTASNVAVRADLRYNVVAVLLAYAYALRHGQLARLPVEAARGRMCGAQPPNEPVRVPAASPPPVHVPEAAPAAPVDEDSDGEPPPLEDAEAPAAATSTDSARASLPDTPAPRAPNDTPRADTAPSAESDETCEAIRTLLRRLLPFVFAHPRTSPKLASTMLTSADDAGLYFLHTLGPNDVGPSAAALLAMLLRDIRPLLAPPGVRDADDAPVLVYALGDLAAMLGTTDRGVAKKLAFYAHAYTTAPRAAQLAVGVQLDGEVARLEKERDDAEQLAHIAAANATVGRMDPRVQQMGTAPKIQVLE</sequence>
<evidence type="ECO:0000313" key="6">
    <source>
        <dbReference type="Proteomes" id="UP000818624"/>
    </source>
</evidence>
<evidence type="ECO:0000256" key="2">
    <source>
        <dbReference type="SAM" id="Coils"/>
    </source>
</evidence>
<feature type="region of interest" description="Disordered" evidence="3">
    <location>
        <begin position="108"/>
        <end position="130"/>
    </location>
</feature>
<dbReference type="EMBL" id="CP046234">
    <property type="protein sequence ID" value="WFD46812.1"/>
    <property type="molecule type" value="Genomic_DNA"/>
</dbReference>
<feature type="domain" description="HIT-type" evidence="4">
    <location>
        <begin position="33"/>
        <end position="66"/>
    </location>
</feature>
<protein>
    <recommendedName>
        <fullName evidence="4">HIT-type domain-containing protein</fullName>
    </recommendedName>
</protein>
<dbReference type="Proteomes" id="UP000818624">
    <property type="component" value="Chromosome 1"/>
</dbReference>
<dbReference type="PROSITE" id="PS51083">
    <property type="entry name" value="ZF_HIT"/>
    <property type="match status" value="1"/>
</dbReference>
<name>A0ABY8EMN1_MALFU</name>
<feature type="compositionally biased region" description="Acidic residues" evidence="3">
    <location>
        <begin position="266"/>
        <end position="281"/>
    </location>
</feature>
<evidence type="ECO:0000256" key="3">
    <source>
        <dbReference type="SAM" id="MobiDB-lite"/>
    </source>
</evidence>
<evidence type="ECO:0000256" key="1">
    <source>
        <dbReference type="PROSITE-ProRule" id="PRU00453"/>
    </source>
</evidence>
<dbReference type="PANTHER" id="PTHR15555:SF0">
    <property type="entry name" value="ZINC FINGER HIT DOMAIN-CONTAINING PROTEIN 2"/>
    <property type="match status" value="1"/>
</dbReference>
<feature type="region of interest" description="Disordered" evidence="3">
    <location>
        <begin position="239"/>
        <end position="321"/>
    </location>
</feature>
<dbReference type="InterPro" id="IPR039646">
    <property type="entry name" value="ZNHIT2"/>
</dbReference>